<dbReference type="InterPro" id="IPR029063">
    <property type="entry name" value="SAM-dependent_MTases_sf"/>
</dbReference>
<dbReference type="GO" id="GO:0032259">
    <property type="term" value="P:methylation"/>
    <property type="evidence" value="ECO:0007669"/>
    <property type="project" value="UniProtKB-KW"/>
</dbReference>
<dbReference type="Pfam" id="PF13489">
    <property type="entry name" value="Methyltransf_23"/>
    <property type="match status" value="1"/>
</dbReference>
<organism evidence="1 2">
    <name type="scientific">Pedobacter kyungheensis</name>
    <dbReference type="NCBI Taxonomy" id="1069985"/>
    <lineage>
        <taxon>Bacteria</taxon>
        <taxon>Pseudomonadati</taxon>
        <taxon>Bacteroidota</taxon>
        <taxon>Sphingobacteriia</taxon>
        <taxon>Sphingobacteriales</taxon>
        <taxon>Sphingobacteriaceae</taxon>
        <taxon>Pedobacter</taxon>
    </lineage>
</organism>
<reference evidence="1 2" key="1">
    <citation type="submission" date="2014-10" db="EMBL/GenBank/DDBJ databases">
        <title>Pedobacter Kyungheensis.</title>
        <authorList>
            <person name="Anderson B.M."/>
            <person name="Newman J.D."/>
        </authorList>
    </citation>
    <scope>NUCLEOTIDE SEQUENCE [LARGE SCALE GENOMIC DNA]</scope>
    <source>
        <strain evidence="1 2">KACC 16221</strain>
    </source>
</reference>
<dbReference type="Proteomes" id="UP000031246">
    <property type="component" value="Unassembled WGS sequence"/>
</dbReference>
<keyword evidence="2" id="KW-1185">Reference proteome</keyword>
<dbReference type="RefSeq" id="WP_039480996.1">
    <property type="nucleotide sequence ID" value="NZ_JSYN01000032.1"/>
</dbReference>
<sequence length="228" mass="25836">MDVFGKALTDIYRTGEADILWLHNSYGEAEEMPLEFFFRDDEDMPVLELQALHMCSGKVLDIGAGVGSHALLLQAFNIDVTAIDISEAAVNIMKDRGVKKALVQDIFTYQEKFDTILMLMNGIGLTGTLSGFKDFLSKIKSLLNPGGQLIFDSSDIAYLYEDMPKPQNQYYGEVSYQYEYKGEKGNWFNWIYVDEETIKSIAVETGWHCEIIFDDGEDQYLVKLTLGQ</sequence>
<dbReference type="AlphaFoldDB" id="A0A0C1DB65"/>
<accession>A0A0C1DB65</accession>
<gene>
    <name evidence="1" type="ORF">OC25_22470</name>
</gene>
<dbReference type="EMBL" id="JSYN01000032">
    <property type="protein sequence ID" value="KIA91235.1"/>
    <property type="molecule type" value="Genomic_DNA"/>
</dbReference>
<dbReference type="Gene3D" id="3.40.50.150">
    <property type="entry name" value="Vaccinia Virus protein VP39"/>
    <property type="match status" value="1"/>
</dbReference>
<dbReference type="SUPFAM" id="SSF53335">
    <property type="entry name" value="S-adenosyl-L-methionine-dependent methyltransferases"/>
    <property type="match status" value="1"/>
</dbReference>
<protein>
    <submittedName>
        <fullName evidence="1">Methyltransferase</fullName>
    </submittedName>
</protein>
<dbReference type="OrthoDB" id="1143568at2"/>
<keyword evidence="1" id="KW-0489">Methyltransferase</keyword>
<dbReference type="GO" id="GO:0008168">
    <property type="term" value="F:methyltransferase activity"/>
    <property type="evidence" value="ECO:0007669"/>
    <property type="project" value="UniProtKB-KW"/>
</dbReference>
<evidence type="ECO:0000313" key="2">
    <source>
        <dbReference type="Proteomes" id="UP000031246"/>
    </source>
</evidence>
<dbReference type="CDD" id="cd02440">
    <property type="entry name" value="AdoMet_MTases"/>
    <property type="match status" value="1"/>
</dbReference>
<name>A0A0C1DB65_9SPHI</name>
<comment type="caution">
    <text evidence="1">The sequence shown here is derived from an EMBL/GenBank/DDBJ whole genome shotgun (WGS) entry which is preliminary data.</text>
</comment>
<evidence type="ECO:0000313" key="1">
    <source>
        <dbReference type="EMBL" id="KIA91235.1"/>
    </source>
</evidence>
<keyword evidence="1" id="KW-0808">Transferase</keyword>
<proteinExistence type="predicted"/>